<dbReference type="Proteomes" id="UP000034652">
    <property type="component" value="Unassembled WGS sequence"/>
</dbReference>
<reference evidence="3 4" key="1">
    <citation type="journal article" date="2015" name="Nature">
        <title>rRNA introns, odd ribosomes, and small enigmatic genomes across a large radiation of phyla.</title>
        <authorList>
            <person name="Brown C.T."/>
            <person name="Hug L.A."/>
            <person name="Thomas B.C."/>
            <person name="Sharon I."/>
            <person name="Castelle C.J."/>
            <person name="Singh A."/>
            <person name="Wilkins M.J."/>
            <person name="Williams K.H."/>
            <person name="Banfield J.F."/>
        </authorList>
    </citation>
    <scope>NUCLEOTIDE SEQUENCE [LARGE SCALE GENOMIC DNA]</scope>
</reference>
<dbReference type="Pfam" id="PF02223">
    <property type="entry name" value="Thymidylate_kin"/>
    <property type="match status" value="1"/>
</dbReference>
<protein>
    <recommendedName>
        <fullName evidence="1">Thymidylate kinase</fullName>
        <ecNumber evidence="1">2.7.4.9</ecNumber>
    </recommendedName>
    <alternativeName>
        <fullName evidence="1">dTMP kinase</fullName>
    </alternativeName>
</protein>
<dbReference type="CDD" id="cd01672">
    <property type="entry name" value="TMPK"/>
    <property type="match status" value="1"/>
</dbReference>
<dbReference type="InterPro" id="IPR039430">
    <property type="entry name" value="Thymidylate_kin-like_dom"/>
</dbReference>
<feature type="domain" description="Thymidylate kinase-like" evidence="2">
    <location>
        <begin position="10"/>
        <end position="197"/>
    </location>
</feature>
<comment type="catalytic activity">
    <reaction evidence="1">
        <text>dTMP + ATP = dTDP + ADP</text>
        <dbReference type="Rhea" id="RHEA:13517"/>
        <dbReference type="ChEBI" id="CHEBI:30616"/>
        <dbReference type="ChEBI" id="CHEBI:58369"/>
        <dbReference type="ChEBI" id="CHEBI:63528"/>
        <dbReference type="ChEBI" id="CHEBI:456216"/>
        <dbReference type="EC" id="2.7.4.9"/>
    </reaction>
</comment>
<dbReference type="NCBIfam" id="TIGR00041">
    <property type="entry name" value="DTMP_kinase"/>
    <property type="match status" value="1"/>
</dbReference>
<dbReference type="GO" id="GO:0006233">
    <property type="term" value="P:dTDP biosynthetic process"/>
    <property type="evidence" value="ECO:0007669"/>
    <property type="project" value="InterPro"/>
</dbReference>
<keyword evidence="1" id="KW-0808">Transferase</keyword>
<dbReference type="EMBL" id="LCIV01000001">
    <property type="protein sequence ID" value="KKT64367.1"/>
    <property type="molecule type" value="Genomic_DNA"/>
</dbReference>
<dbReference type="STRING" id="1618646.UW57_C0001G0094"/>
<dbReference type="GO" id="GO:0004798">
    <property type="term" value="F:dTMP kinase activity"/>
    <property type="evidence" value="ECO:0007669"/>
    <property type="project" value="UniProtKB-UniRule"/>
</dbReference>
<dbReference type="EC" id="2.7.4.9" evidence="1"/>
<evidence type="ECO:0000313" key="4">
    <source>
        <dbReference type="Proteomes" id="UP000034652"/>
    </source>
</evidence>
<dbReference type="PATRIC" id="fig|1618646.3.peg.98"/>
<dbReference type="InterPro" id="IPR027417">
    <property type="entry name" value="P-loop_NTPase"/>
</dbReference>
<dbReference type="Gene3D" id="3.40.50.300">
    <property type="entry name" value="P-loop containing nucleotide triphosphate hydrolases"/>
    <property type="match status" value="1"/>
</dbReference>
<organism evidence="3 4">
    <name type="scientific">Candidatus Giovannonibacteria bacterium GW2011_GWA1_44_29</name>
    <dbReference type="NCBI Taxonomy" id="1618646"/>
    <lineage>
        <taxon>Bacteria</taxon>
        <taxon>Candidatus Giovannoniibacteriota</taxon>
    </lineage>
</organism>
<keyword evidence="1" id="KW-0545">Nucleotide biosynthesis</keyword>
<evidence type="ECO:0000256" key="1">
    <source>
        <dbReference type="HAMAP-Rule" id="MF_00165"/>
    </source>
</evidence>
<dbReference type="GO" id="GO:0005524">
    <property type="term" value="F:ATP binding"/>
    <property type="evidence" value="ECO:0007669"/>
    <property type="project" value="UniProtKB-UniRule"/>
</dbReference>
<dbReference type="AlphaFoldDB" id="A0A0G1L6X0"/>
<accession>A0A0G1L6X0</accession>
<gene>
    <name evidence="1" type="primary">tmk</name>
    <name evidence="3" type="ORF">UW57_C0001G0094</name>
</gene>
<name>A0A0G1L6X0_9BACT</name>
<keyword evidence="1" id="KW-0067">ATP-binding</keyword>
<comment type="caution">
    <text evidence="3">The sequence shown here is derived from an EMBL/GenBank/DDBJ whole genome shotgun (WGS) entry which is preliminary data.</text>
</comment>
<dbReference type="GO" id="GO:0006235">
    <property type="term" value="P:dTTP biosynthetic process"/>
    <property type="evidence" value="ECO:0007669"/>
    <property type="project" value="UniProtKB-UniRule"/>
</dbReference>
<dbReference type="HAMAP" id="MF_00165">
    <property type="entry name" value="Thymidylate_kinase"/>
    <property type="match status" value="1"/>
</dbReference>
<keyword evidence="1" id="KW-0547">Nucleotide-binding</keyword>
<proteinExistence type="inferred from homology"/>
<comment type="similarity">
    <text evidence="1">Belongs to the thymidylate kinase family.</text>
</comment>
<keyword evidence="1 3" id="KW-0418">Kinase</keyword>
<comment type="function">
    <text evidence="1">Phosphorylation of dTMP to form dTDP in both de novo and salvage pathways of dTTP synthesis.</text>
</comment>
<feature type="binding site" evidence="1">
    <location>
        <begin position="12"/>
        <end position="19"/>
    </location>
    <ligand>
        <name>ATP</name>
        <dbReference type="ChEBI" id="CHEBI:30616"/>
    </ligand>
</feature>
<sequence length="207" mass="23477">MKNTPRFIAIEGLDGAGKSTLANAIELCFTEKGLDILLTQEPTGGQVGHRVQRILDGKMPLPGTNRELQRLRIEDRFDHIRSIIKPHLQLGNWVLTVNYWLLTLADGMSEGKVEDYERMNDEIIGEHMIYPHIALLLDAPADVCLERLERKGIRFVDWSEKKVLEKIRANYMWLAENGRFGNICVINADRPKDEVLSSAITALGPFL</sequence>
<evidence type="ECO:0000313" key="3">
    <source>
        <dbReference type="EMBL" id="KKT64367.1"/>
    </source>
</evidence>
<dbReference type="InterPro" id="IPR018094">
    <property type="entry name" value="Thymidylate_kinase"/>
</dbReference>
<evidence type="ECO:0000259" key="2">
    <source>
        <dbReference type="Pfam" id="PF02223"/>
    </source>
</evidence>
<dbReference type="SUPFAM" id="SSF52540">
    <property type="entry name" value="P-loop containing nucleoside triphosphate hydrolases"/>
    <property type="match status" value="1"/>
</dbReference>